<comment type="caution">
    <text evidence="4">The sequence shown here is derived from an EMBL/GenBank/DDBJ whole genome shotgun (WGS) entry which is preliminary data.</text>
</comment>
<gene>
    <name evidence="4" type="ORF">DSL99_1214</name>
</gene>
<keyword evidence="2" id="KW-0732">Signal</keyword>
<dbReference type="STRING" id="1122159.SAMN02745246_01272"/>
<evidence type="ECO:0000313" key="4">
    <source>
        <dbReference type="EMBL" id="RXG31912.1"/>
    </source>
</evidence>
<dbReference type="Gene3D" id="3.40.50.1820">
    <property type="entry name" value="alpha/beta hydrolase"/>
    <property type="match status" value="1"/>
</dbReference>
<dbReference type="GO" id="GO:0052689">
    <property type="term" value="F:carboxylic ester hydrolase activity"/>
    <property type="evidence" value="ECO:0007669"/>
    <property type="project" value="TreeGrafter"/>
</dbReference>
<dbReference type="GO" id="GO:0004252">
    <property type="term" value="F:serine-type endopeptidase activity"/>
    <property type="evidence" value="ECO:0007669"/>
    <property type="project" value="InterPro"/>
</dbReference>
<dbReference type="Proteomes" id="UP000290608">
    <property type="component" value="Unassembled WGS sequence"/>
</dbReference>
<dbReference type="PANTHER" id="PTHR43265">
    <property type="entry name" value="ESTERASE ESTD"/>
    <property type="match status" value="1"/>
</dbReference>
<dbReference type="InterPro" id="IPR022742">
    <property type="entry name" value="Hydrolase_4"/>
</dbReference>
<proteinExistence type="predicted"/>
<organism evidence="4 5">
    <name type="scientific">Leeuwenhoekiella marinoflava</name>
    <dbReference type="NCBI Taxonomy" id="988"/>
    <lineage>
        <taxon>Bacteria</taxon>
        <taxon>Pseudomonadati</taxon>
        <taxon>Bacteroidota</taxon>
        <taxon>Flavobacteriia</taxon>
        <taxon>Flavobacteriales</taxon>
        <taxon>Flavobacteriaceae</taxon>
        <taxon>Leeuwenhoekiella</taxon>
    </lineage>
</organism>
<feature type="chain" id="PRO_5020647970" description="Serine aminopeptidase S33 domain-containing protein" evidence="2">
    <location>
        <begin position="19"/>
        <end position="465"/>
    </location>
</feature>
<keyword evidence="1" id="KW-0378">Hydrolase</keyword>
<dbReference type="InterPro" id="IPR029058">
    <property type="entry name" value="AB_hydrolase_fold"/>
</dbReference>
<dbReference type="AlphaFoldDB" id="A0A4Q0PP41"/>
<dbReference type="PROSITE" id="PS00708">
    <property type="entry name" value="PRO_ENDOPEP_SER"/>
    <property type="match status" value="1"/>
</dbReference>
<dbReference type="PANTHER" id="PTHR43265:SF1">
    <property type="entry name" value="ESTERASE ESTD"/>
    <property type="match status" value="1"/>
</dbReference>
<evidence type="ECO:0000256" key="1">
    <source>
        <dbReference type="ARBA" id="ARBA00022801"/>
    </source>
</evidence>
<dbReference type="RefSeq" id="WP_073098382.1">
    <property type="nucleotide sequence ID" value="NZ_QOVL01000005.1"/>
</dbReference>
<sequence length="465" mass="50732">MKKLLVVFIGISSCMLSAQDITGDWFGALKVQGIELPLVFHFKESDTGYKGTMDSPDQKAFGIPVTTTHFISDTLKLELKNLGATYKGVLADEHITGTFTQMGNSFPLDLGREALKKEPLKRPQEPKAPFPYTRENVTFHNEKAAIDLAGTLTLPEGDGNFPAVILISGSGPQNRDEELMGHKPFLVIADYLTRHGIAVLRYDDRGVGESKGNFATATSADFATDVEAAMTYLRTRSEINTEQIGLIGHSEGGIIAPMVAADSRDVAFIVLLAGTGVRGDKLLLLQQKLIAQASGVSEEEIANSQAVNSKLFDLVVKSSSTTQLRQDIKAYALEVVKKEGEAAQIPQGMTTEAYVNKQVDQIVNPWMEYFIKYDPVTSLKQVTCPVLALNGAKDLQVAPQQNLPAIQQALEAGGNTDVTVKEFPNLNHLFQESETGNPGEYGQIEQTFSPLVLKEVTEWILQKTN</sequence>
<protein>
    <recommendedName>
        <fullName evidence="3">Serine aminopeptidase S33 domain-containing protein</fullName>
    </recommendedName>
</protein>
<dbReference type="EMBL" id="QOVL01000005">
    <property type="protein sequence ID" value="RXG31912.1"/>
    <property type="molecule type" value="Genomic_DNA"/>
</dbReference>
<evidence type="ECO:0000313" key="5">
    <source>
        <dbReference type="Proteomes" id="UP000290608"/>
    </source>
</evidence>
<dbReference type="InterPro" id="IPR053145">
    <property type="entry name" value="AB_hydrolase_Est10"/>
</dbReference>
<evidence type="ECO:0000259" key="3">
    <source>
        <dbReference type="Pfam" id="PF12146"/>
    </source>
</evidence>
<evidence type="ECO:0000256" key="2">
    <source>
        <dbReference type="SAM" id="SignalP"/>
    </source>
</evidence>
<dbReference type="InterPro" id="IPR002471">
    <property type="entry name" value="Pept_S9_AS"/>
</dbReference>
<accession>A0A4Q0PP41</accession>
<name>A0A4Q0PP41_9FLAO</name>
<dbReference type="GO" id="GO:0006508">
    <property type="term" value="P:proteolysis"/>
    <property type="evidence" value="ECO:0007669"/>
    <property type="project" value="InterPro"/>
</dbReference>
<feature type="signal peptide" evidence="2">
    <location>
        <begin position="1"/>
        <end position="18"/>
    </location>
</feature>
<dbReference type="SUPFAM" id="SSF53474">
    <property type="entry name" value="alpha/beta-Hydrolases"/>
    <property type="match status" value="1"/>
</dbReference>
<dbReference type="Pfam" id="PF12146">
    <property type="entry name" value="Hydrolase_4"/>
    <property type="match status" value="1"/>
</dbReference>
<feature type="domain" description="Serine aminopeptidase S33" evidence="3">
    <location>
        <begin position="188"/>
        <end position="429"/>
    </location>
</feature>
<reference evidence="4 5" key="1">
    <citation type="submission" date="2018-07" db="EMBL/GenBank/DDBJ databases">
        <title>Leeuwenhoekiella genomics.</title>
        <authorList>
            <person name="Tahon G."/>
            <person name="Willems A."/>
        </authorList>
    </citation>
    <scope>NUCLEOTIDE SEQUENCE [LARGE SCALE GENOMIC DNA]</scope>
    <source>
        <strain evidence="4 5">LMG 1345</strain>
    </source>
</reference>